<reference evidence="3 4" key="1">
    <citation type="journal article" date="2018" name="Nat. Ecol. Evol.">
        <title>Pezizomycetes genomes reveal the molecular basis of ectomycorrhizal truffle lifestyle.</title>
        <authorList>
            <person name="Murat C."/>
            <person name="Payen T."/>
            <person name="Noel B."/>
            <person name="Kuo A."/>
            <person name="Morin E."/>
            <person name="Chen J."/>
            <person name="Kohler A."/>
            <person name="Krizsan K."/>
            <person name="Balestrini R."/>
            <person name="Da Silva C."/>
            <person name="Montanini B."/>
            <person name="Hainaut M."/>
            <person name="Levati E."/>
            <person name="Barry K.W."/>
            <person name="Belfiori B."/>
            <person name="Cichocki N."/>
            <person name="Clum A."/>
            <person name="Dockter R.B."/>
            <person name="Fauchery L."/>
            <person name="Guy J."/>
            <person name="Iotti M."/>
            <person name="Le Tacon F."/>
            <person name="Lindquist E.A."/>
            <person name="Lipzen A."/>
            <person name="Malagnac F."/>
            <person name="Mello A."/>
            <person name="Molinier V."/>
            <person name="Miyauchi S."/>
            <person name="Poulain J."/>
            <person name="Riccioni C."/>
            <person name="Rubini A."/>
            <person name="Sitrit Y."/>
            <person name="Splivallo R."/>
            <person name="Traeger S."/>
            <person name="Wang M."/>
            <person name="Zifcakova L."/>
            <person name="Wipf D."/>
            <person name="Zambonelli A."/>
            <person name="Paolocci F."/>
            <person name="Nowrousian M."/>
            <person name="Ottonello S."/>
            <person name="Baldrian P."/>
            <person name="Spatafora J.W."/>
            <person name="Henrissat B."/>
            <person name="Nagy L.G."/>
            <person name="Aury J.M."/>
            <person name="Wincker P."/>
            <person name="Grigoriev I.V."/>
            <person name="Bonfante P."/>
            <person name="Martin F.M."/>
        </authorList>
    </citation>
    <scope>NUCLEOTIDE SEQUENCE [LARGE SCALE GENOMIC DNA]</scope>
    <source>
        <strain evidence="3 4">RN42</strain>
    </source>
</reference>
<dbReference type="OrthoDB" id="5576775at2759"/>
<feature type="compositionally biased region" description="Polar residues" evidence="1">
    <location>
        <begin position="66"/>
        <end position="81"/>
    </location>
</feature>
<evidence type="ECO:0000313" key="4">
    <source>
        <dbReference type="Proteomes" id="UP000275078"/>
    </source>
</evidence>
<feature type="compositionally biased region" description="Low complexity" evidence="1">
    <location>
        <begin position="183"/>
        <end position="197"/>
    </location>
</feature>
<proteinExistence type="predicted"/>
<feature type="compositionally biased region" description="Basic and acidic residues" evidence="1">
    <location>
        <begin position="465"/>
        <end position="475"/>
    </location>
</feature>
<keyword evidence="4" id="KW-1185">Reference proteome</keyword>
<dbReference type="EMBL" id="ML119695">
    <property type="protein sequence ID" value="RPA79788.1"/>
    <property type="molecule type" value="Genomic_DNA"/>
</dbReference>
<protein>
    <submittedName>
        <fullName evidence="3">Histone promoter control 2</fullName>
    </submittedName>
</protein>
<feature type="compositionally biased region" description="Polar residues" evidence="1">
    <location>
        <begin position="226"/>
        <end position="235"/>
    </location>
</feature>
<dbReference type="Pfam" id="PF08729">
    <property type="entry name" value="HUN"/>
    <property type="match status" value="1"/>
</dbReference>
<dbReference type="AlphaFoldDB" id="A0A3N4I523"/>
<feature type="compositionally biased region" description="Low complexity" evidence="1">
    <location>
        <begin position="112"/>
        <end position="133"/>
    </location>
</feature>
<feature type="region of interest" description="Disordered" evidence="1">
    <location>
        <begin position="345"/>
        <end position="382"/>
    </location>
</feature>
<feature type="compositionally biased region" description="Low complexity" evidence="1">
    <location>
        <begin position="39"/>
        <end position="56"/>
    </location>
</feature>
<feature type="region of interest" description="Disordered" evidence="1">
    <location>
        <begin position="1"/>
        <end position="277"/>
    </location>
</feature>
<evidence type="ECO:0000313" key="3">
    <source>
        <dbReference type="EMBL" id="RPA79788.1"/>
    </source>
</evidence>
<sequence>MSSHRTAPTASMGYSNGTSTRRSSGKDAIYNNDVTPQNTTTTTSRQISSGVSISIPIPVPVPPPTTQHRNSETTTYSSSKFINAVTNPTTTTTTRAPVPTVTYTSSGPHLAGSSSNSRSLLQSDGSGSPGSFTVPPPSPPVNRASATPSISSLIDPVPTPTPPPTAPVSATTHNVAPARVTNAKKAAVPAPTSAPSVRTTSKQRDSAASKPQPVSEQHVVNDKQSTRVSSTTMTMENVKESKSTEATAPNSSAPSPKPVKEKAEKPAPAPPVHRGNGLLSGGLFSIGKGGDKVDLSVPTIHLHIPMQGESNKYVNFAKMAEDKYGWAALHPALAKIQENLASMSGDEMAVDGSDSESNQDDRMVVDSGPEKPAAPAKRKRKVQDLYDASDPFIDDSEQMWEEQAAATKDGFFVYSGPLVREGETAQIERADGTIKRPGRGRGRGGGRGGARSTRTPAKPRGPRKKAADKVIKAQEKTAATAA</sequence>
<dbReference type="Proteomes" id="UP000275078">
    <property type="component" value="Unassembled WGS sequence"/>
</dbReference>
<feature type="region of interest" description="Disordered" evidence="1">
    <location>
        <begin position="424"/>
        <end position="482"/>
    </location>
</feature>
<feature type="compositionally biased region" description="Basic and acidic residues" evidence="1">
    <location>
        <begin position="424"/>
        <end position="434"/>
    </location>
</feature>
<feature type="compositionally biased region" description="Low complexity" evidence="1">
    <location>
        <begin position="85"/>
        <end position="104"/>
    </location>
</feature>
<evidence type="ECO:0000259" key="2">
    <source>
        <dbReference type="Pfam" id="PF08729"/>
    </source>
</evidence>
<gene>
    <name evidence="3" type="ORF">BJ508DRAFT_308095</name>
</gene>
<accession>A0A3N4I523</accession>
<dbReference type="STRING" id="1160509.A0A3N4I523"/>
<feature type="compositionally biased region" description="Polar residues" evidence="1">
    <location>
        <begin position="1"/>
        <end position="22"/>
    </location>
</feature>
<organism evidence="3 4">
    <name type="scientific">Ascobolus immersus RN42</name>
    <dbReference type="NCBI Taxonomy" id="1160509"/>
    <lineage>
        <taxon>Eukaryota</taxon>
        <taxon>Fungi</taxon>
        <taxon>Dikarya</taxon>
        <taxon>Ascomycota</taxon>
        <taxon>Pezizomycotina</taxon>
        <taxon>Pezizomycetes</taxon>
        <taxon>Pezizales</taxon>
        <taxon>Ascobolaceae</taxon>
        <taxon>Ascobolus</taxon>
    </lineage>
</organism>
<name>A0A3N4I523_ASCIM</name>
<feature type="compositionally biased region" description="Pro residues" evidence="1">
    <location>
        <begin position="157"/>
        <end position="166"/>
    </location>
</feature>
<feature type="domain" description="Hpc2-related" evidence="2">
    <location>
        <begin position="380"/>
        <end position="418"/>
    </location>
</feature>
<evidence type="ECO:0000256" key="1">
    <source>
        <dbReference type="SAM" id="MobiDB-lite"/>
    </source>
</evidence>
<dbReference type="InterPro" id="IPR014840">
    <property type="entry name" value="HRD"/>
</dbReference>